<protein>
    <recommendedName>
        <fullName evidence="6">Pentacotripeptide-repeat region of PRORP domain-containing protein</fullName>
    </recommendedName>
</protein>
<feature type="repeat" description="PPR" evidence="3">
    <location>
        <begin position="130"/>
        <end position="160"/>
    </location>
</feature>
<dbReference type="Gramene" id="OB06G15780.1">
    <property type="protein sequence ID" value="OB06G15780.1"/>
    <property type="gene ID" value="OB06G15780"/>
</dbReference>
<feature type="repeat" description="PPR" evidence="3">
    <location>
        <begin position="95"/>
        <end position="129"/>
    </location>
</feature>
<evidence type="ECO:0000313" key="4">
    <source>
        <dbReference type="EnsemblPlants" id="OB06G15780.1"/>
    </source>
</evidence>
<evidence type="ECO:0000313" key="5">
    <source>
        <dbReference type="Proteomes" id="UP000006038"/>
    </source>
</evidence>
<dbReference type="PANTHER" id="PTHR47926">
    <property type="entry name" value="PENTATRICOPEPTIDE REPEAT-CONTAINING PROTEIN"/>
    <property type="match status" value="1"/>
</dbReference>
<dbReference type="FunFam" id="1.25.40.10:FF:000090">
    <property type="entry name" value="Pentatricopeptide repeat-containing protein, chloroplastic"/>
    <property type="match status" value="1"/>
</dbReference>
<dbReference type="GO" id="GO:0003723">
    <property type="term" value="F:RNA binding"/>
    <property type="evidence" value="ECO:0007669"/>
    <property type="project" value="InterPro"/>
</dbReference>
<dbReference type="InterPro" id="IPR002885">
    <property type="entry name" value="PPR_rpt"/>
</dbReference>
<evidence type="ECO:0000256" key="2">
    <source>
        <dbReference type="ARBA" id="ARBA00022946"/>
    </source>
</evidence>
<evidence type="ECO:0008006" key="6">
    <source>
        <dbReference type="Google" id="ProtNLM"/>
    </source>
</evidence>
<dbReference type="GO" id="GO:0009451">
    <property type="term" value="P:RNA modification"/>
    <property type="evidence" value="ECO:0007669"/>
    <property type="project" value="InterPro"/>
</dbReference>
<dbReference type="Gene3D" id="1.25.40.10">
    <property type="entry name" value="Tetratricopeptide repeat domain"/>
    <property type="match status" value="2"/>
</dbReference>
<dbReference type="NCBIfam" id="TIGR00756">
    <property type="entry name" value="PPR"/>
    <property type="match status" value="3"/>
</dbReference>
<dbReference type="Pfam" id="PF20431">
    <property type="entry name" value="E_motif"/>
    <property type="match status" value="1"/>
</dbReference>
<dbReference type="HOGENOM" id="CLU_002706_0_0_1"/>
<reference evidence="4" key="1">
    <citation type="journal article" date="2013" name="Nat. Commun.">
        <title>Whole-genome sequencing of Oryza brachyantha reveals mechanisms underlying Oryza genome evolution.</title>
        <authorList>
            <person name="Chen J."/>
            <person name="Huang Q."/>
            <person name="Gao D."/>
            <person name="Wang J."/>
            <person name="Lang Y."/>
            <person name="Liu T."/>
            <person name="Li B."/>
            <person name="Bai Z."/>
            <person name="Luis Goicoechea J."/>
            <person name="Liang C."/>
            <person name="Chen C."/>
            <person name="Zhang W."/>
            <person name="Sun S."/>
            <person name="Liao Y."/>
            <person name="Zhang X."/>
            <person name="Yang L."/>
            <person name="Song C."/>
            <person name="Wang M."/>
            <person name="Shi J."/>
            <person name="Liu G."/>
            <person name="Liu J."/>
            <person name="Zhou H."/>
            <person name="Zhou W."/>
            <person name="Yu Q."/>
            <person name="An N."/>
            <person name="Chen Y."/>
            <person name="Cai Q."/>
            <person name="Wang B."/>
            <person name="Liu B."/>
            <person name="Min J."/>
            <person name="Huang Y."/>
            <person name="Wu H."/>
            <person name="Li Z."/>
            <person name="Zhang Y."/>
            <person name="Yin Y."/>
            <person name="Song W."/>
            <person name="Jiang J."/>
            <person name="Jackson S.A."/>
            <person name="Wing R.A."/>
            <person name="Wang J."/>
            <person name="Chen M."/>
        </authorList>
    </citation>
    <scope>NUCLEOTIDE SEQUENCE [LARGE SCALE GENOMIC DNA]</scope>
    <source>
        <strain evidence="4">cv. IRGC 101232</strain>
    </source>
</reference>
<dbReference type="eggNOG" id="KOG4197">
    <property type="taxonomic scope" value="Eukaryota"/>
</dbReference>
<dbReference type="Proteomes" id="UP000006038">
    <property type="component" value="Chromosome 6"/>
</dbReference>
<accession>J3MC34</accession>
<keyword evidence="2" id="KW-0809">Transit peptide</keyword>
<dbReference type="EnsemblPlants" id="OB06G15780.1">
    <property type="protein sequence ID" value="OB06G15780.1"/>
    <property type="gene ID" value="OB06G15780"/>
</dbReference>
<name>J3MC34_ORYBR</name>
<keyword evidence="1" id="KW-0677">Repeat</keyword>
<dbReference type="Pfam" id="PF13041">
    <property type="entry name" value="PPR_2"/>
    <property type="match status" value="1"/>
</dbReference>
<dbReference type="AlphaFoldDB" id="J3MC34"/>
<dbReference type="Pfam" id="PF01535">
    <property type="entry name" value="PPR"/>
    <property type="match status" value="3"/>
</dbReference>
<dbReference type="InterPro" id="IPR011990">
    <property type="entry name" value="TPR-like_helical_dom_sf"/>
</dbReference>
<dbReference type="PANTHER" id="PTHR47926:SF341">
    <property type="entry name" value="PENTATRICOPEPTIDE REPEAT-CONTAINING PROTEIN"/>
    <property type="match status" value="1"/>
</dbReference>
<proteinExistence type="predicted"/>
<keyword evidence="5" id="KW-1185">Reference proteome</keyword>
<dbReference type="OMA" id="CCAIARL"/>
<evidence type="ECO:0000256" key="1">
    <source>
        <dbReference type="ARBA" id="ARBA00022737"/>
    </source>
</evidence>
<organism evidence="4">
    <name type="scientific">Oryza brachyantha</name>
    <name type="common">malo sina</name>
    <dbReference type="NCBI Taxonomy" id="4533"/>
    <lineage>
        <taxon>Eukaryota</taxon>
        <taxon>Viridiplantae</taxon>
        <taxon>Streptophyta</taxon>
        <taxon>Embryophyta</taxon>
        <taxon>Tracheophyta</taxon>
        <taxon>Spermatophyta</taxon>
        <taxon>Magnoliopsida</taxon>
        <taxon>Liliopsida</taxon>
        <taxon>Poales</taxon>
        <taxon>Poaceae</taxon>
        <taxon>BOP clade</taxon>
        <taxon>Oryzoideae</taxon>
        <taxon>Oryzeae</taxon>
        <taxon>Oryzinae</taxon>
        <taxon>Oryza</taxon>
    </lineage>
</organism>
<reference evidence="4" key="2">
    <citation type="submission" date="2013-04" db="UniProtKB">
        <authorList>
            <consortium name="EnsemblPlants"/>
        </authorList>
    </citation>
    <scope>IDENTIFICATION</scope>
</reference>
<dbReference type="PROSITE" id="PS51375">
    <property type="entry name" value="PPR"/>
    <property type="match status" value="2"/>
</dbReference>
<dbReference type="InterPro" id="IPR046960">
    <property type="entry name" value="PPR_At4g14850-like_plant"/>
</dbReference>
<dbReference type="InterPro" id="IPR046848">
    <property type="entry name" value="E_motif"/>
</dbReference>
<sequence length="279" mass="31061">MIAGLVQNGLGVEAVSFYKEMVRAGEKENGYSFASVLSACCAIARLQHGKMVHCRIFKSGFCMDTIVGNTLLDMYFKCGSSMDAQLVFNTMCSYDVVSWTAMIVGYGRHNDAGRALESFRTMIDRGFKPDNITFLTILSACSQGGLVDEGLKIFHSMVEFYNVKPQREHYACLVDLLGHAGRLNEAETLIRQMGLELDSFAWESLLSACGLHGEVDLGKKSAGKVMELEPQKHGPYVLLSNMYAEQCRWHDKEMLRERLNCSNIRKGASWSCFPASEAN</sequence>
<evidence type="ECO:0000256" key="3">
    <source>
        <dbReference type="PROSITE-ProRule" id="PRU00708"/>
    </source>
</evidence>